<evidence type="ECO:0000313" key="6">
    <source>
        <dbReference type="EMBL" id="CAB9500893.1"/>
    </source>
</evidence>
<dbReference type="InterPro" id="IPR006357">
    <property type="entry name" value="HAD-SF_hydro_IIA"/>
</dbReference>
<dbReference type="EMBL" id="CAICTM010000093">
    <property type="protein sequence ID" value="CAB9500893.1"/>
    <property type="molecule type" value="Genomic_DNA"/>
</dbReference>
<dbReference type="OrthoDB" id="426235at2759"/>
<keyword evidence="7" id="KW-1185">Reference proteome</keyword>
<keyword evidence="6" id="KW-0378">Hydrolase</keyword>
<dbReference type="GO" id="GO:0016791">
    <property type="term" value="F:phosphatase activity"/>
    <property type="evidence" value="ECO:0007669"/>
    <property type="project" value="InterPro"/>
</dbReference>
<dbReference type="Pfam" id="PF13344">
    <property type="entry name" value="Hydrolase_6"/>
    <property type="match status" value="1"/>
</dbReference>
<gene>
    <name evidence="6" type="ORF">SEMRO_94_G049050.1</name>
</gene>
<dbReference type="InterPro" id="IPR036412">
    <property type="entry name" value="HAD-like_sf"/>
</dbReference>
<evidence type="ECO:0000256" key="3">
    <source>
        <dbReference type="ARBA" id="ARBA00022723"/>
    </source>
</evidence>
<dbReference type="GO" id="GO:0046872">
    <property type="term" value="F:metal ion binding"/>
    <property type="evidence" value="ECO:0007669"/>
    <property type="project" value="UniProtKB-KW"/>
</dbReference>
<accession>A0A9N8H8L6</accession>
<dbReference type="AlphaFoldDB" id="A0A9N8H8L6"/>
<evidence type="ECO:0000313" key="7">
    <source>
        <dbReference type="Proteomes" id="UP001153069"/>
    </source>
</evidence>
<evidence type="ECO:0000256" key="5">
    <source>
        <dbReference type="ARBA" id="ARBA00039666"/>
    </source>
</evidence>
<dbReference type="PANTHER" id="PTHR19288:SF46">
    <property type="entry name" value="HALOACID DEHALOGENASE-LIKE HYDROLASE DOMAIN-CONTAINING PROTEIN 2"/>
    <property type="match status" value="1"/>
</dbReference>
<comment type="similarity">
    <text evidence="2">Belongs to the HAD-like hydrolase superfamily.</text>
</comment>
<name>A0A9N8H8L6_9STRA</name>
<dbReference type="GO" id="GO:0005737">
    <property type="term" value="C:cytoplasm"/>
    <property type="evidence" value="ECO:0007669"/>
    <property type="project" value="TreeGrafter"/>
</dbReference>
<dbReference type="SUPFAM" id="SSF56784">
    <property type="entry name" value="HAD-like"/>
    <property type="match status" value="1"/>
</dbReference>
<organism evidence="6 7">
    <name type="scientific">Seminavis robusta</name>
    <dbReference type="NCBI Taxonomy" id="568900"/>
    <lineage>
        <taxon>Eukaryota</taxon>
        <taxon>Sar</taxon>
        <taxon>Stramenopiles</taxon>
        <taxon>Ochrophyta</taxon>
        <taxon>Bacillariophyta</taxon>
        <taxon>Bacillariophyceae</taxon>
        <taxon>Bacillariophycidae</taxon>
        <taxon>Naviculales</taxon>
        <taxon>Naviculaceae</taxon>
        <taxon>Seminavis</taxon>
    </lineage>
</organism>
<dbReference type="Proteomes" id="UP001153069">
    <property type="component" value="Unassembled WGS sequence"/>
</dbReference>
<dbReference type="InterPro" id="IPR023214">
    <property type="entry name" value="HAD_sf"/>
</dbReference>
<keyword evidence="4" id="KW-0460">Magnesium</keyword>
<comment type="cofactor">
    <cofactor evidence="1">
        <name>Mg(2+)</name>
        <dbReference type="ChEBI" id="CHEBI:18420"/>
    </cofactor>
</comment>
<reference evidence="6" key="1">
    <citation type="submission" date="2020-06" db="EMBL/GenBank/DDBJ databases">
        <authorList>
            <consortium name="Plant Systems Biology data submission"/>
        </authorList>
    </citation>
    <scope>NUCLEOTIDE SEQUENCE</scope>
    <source>
        <strain evidence="6">D6</strain>
    </source>
</reference>
<evidence type="ECO:0000256" key="1">
    <source>
        <dbReference type="ARBA" id="ARBA00001946"/>
    </source>
</evidence>
<dbReference type="NCBIfam" id="TIGR01458">
    <property type="entry name" value="HAD-SF-IIA-hyp3"/>
    <property type="match status" value="1"/>
</dbReference>
<evidence type="ECO:0000256" key="4">
    <source>
        <dbReference type="ARBA" id="ARBA00022842"/>
    </source>
</evidence>
<keyword evidence="3" id="KW-0479">Metal-binding</keyword>
<evidence type="ECO:0000256" key="2">
    <source>
        <dbReference type="ARBA" id="ARBA00007958"/>
    </source>
</evidence>
<protein>
    <recommendedName>
        <fullName evidence="5">Haloacid dehalogenase-like hydrolase domain-containing protein 2</fullName>
    </recommendedName>
</protein>
<proteinExistence type="inferred from homology"/>
<comment type="caution">
    <text evidence="6">The sequence shown here is derived from an EMBL/GenBank/DDBJ whole genome shotgun (WGS) entry which is preliminary data.</text>
</comment>
<dbReference type="Gene3D" id="3.40.50.1000">
    <property type="entry name" value="HAD superfamily/HAD-like"/>
    <property type="match status" value="2"/>
</dbReference>
<dbReference type="InterPro" id="IPR006355">
    <property type="entry name" value="LHPP/HDHD2"/>
</dbReference>
<sequence length="286" mass="30670">MTTVRTVLLDLSGTIHIGDKLIPGALAACQKLVQNNVSIKFLTNTTKSSRRELLDQLYALGFEKDLLKADSLITNTQAAKQVVQKYKLKPYCLVQESLLGDLGLAVGGKDDDEIEYNSVLVGLAPEACYYQKLNDAFRILMKEKERRKKEAIATAQRPPLLIALHRGKYLRDADGGLSLGPGGFVACLQEAAGLDESDIAVMGKPTGAFFHAAIPEGISPPETVMVGDDVKQDVIGAKEAGIGLGILVKTGKYQEGDEVADAGEAGPDIVVSSIVEAVEYILARQE</sequence>
<dbReference type="PANTHER" id="PTHR19288">
    <property type="entry name" value="4-NITROPHENYLPHOSPHATASE-RELATED"/>
    <property type="match status" value="1"/>
</dbReference>
<dbReference type="Pfam" id="PF13242">
    <property type="entry name" value="Hydrolase_like"/>
    <property type="match status" value="1"/>
</dbReference>